<dbReference type="SMART" id="SM01340">
    <property type="entry name" value="DNA_mis_repair"/>
    <property type="match status" value="1"/>
</dbReference>
<dbReference type="SUPFAM" id="SSF54211">
    <property type="entry name" value="Ribosomal protein S5 domain 2-like"/>
    <property type="match status" value="1"/>
</dbReference>
<dbReference type="GO" id="GO:0006298">
    <property type="term" value="P:mismatch repair"/>
    <property type="evidence" value="ECO:0007669"/>
    <property type="project" value="UniProtKB-UniRule"/>
</dbReference>
<dbReference type="InterPro" id="IPR036890">
    <property type="entry name" value="HATPase_C_sf"/>
</dbReference>
<keyword evidence="4 5" id="KW-0234">DNA repair</keyword>
<evidence type="ECO:0000313" key="9">
    <source>
        <dbReference type="Proteomes" id="UP000315925"/>
    </source>
</evidence>
<dbReference type="FunFam" id="3.30.565.10:FF:000003">
    <property type="entry name" value="DNA mismatch repair endonuclease MutL"/>
    <property type="match status" value="1"/>
</dbReference>
<dbReference type="SUPFAM" id="SSF55874">
    <property type="entry name" value="ATPase domain of HSP90 chaperone/DNA topoisomerase II/histidine kinase"/>
    <property type="match status" value="1"/>
</dbReference>
<dbReference type="InterPro" id="IPR013507">
    <property type="entry name" value="DNA_mismatch_S5_2-like"/>
</dbReference>
<dbReference type="KEGG" id="mkc:kam1_24"/>
<dbReference type="CDD" id="cd16926">
    <property type="entry name" value="HATPase_MutL-MLH-PMS-like"/>
    <property type="match status" value="1"/>
</dbReference>
<evidence type="ECO:0000259" key="7">
    <source>
        <dbReference type="SMART" id="SM01340"/>
    </source>
</evidence>
<organism evidence="8 9">
    <name type="scientific">Methylacidiphilum kamchatkense Kam1</name>
    <dbReference type="NCBI Taxonomy" id="1202785"/>
    <lineage>
        <taxon>Bacteria</taxon>
        <taxon>Pseudomonadati</taxon>
        <taxon>Verrucomicrobiota</taxon>
        <taxon>Methylacidiphilae</taxon>
        <taxon>Methylacidiphilales</taxon>
        <taxon>Methylacidiphilaceae</taxon>
        <taxon>Methylacidiphilum (ex Ratnadevi et al. 2023)</taxon>
    </lineage>
</organism>
<dbReference type="Gene3D" id="3.30.565.10">
    <property type="entry name" value="Histidine kinase-like ATPase, C-terminal domain"/>
    <property type="match status" value="1"/>
</dbReference>
<dbReference type="InterPro" id="IPR037198">
    <property type="entry name" value="MutL_C_sf"/>
</dbReference>
<dbReference type="GO" id="GO:0016887">
    <property type="term" value="F:ATP hydrolysis activity"/>
    <property type="evidence" value="ECO:0007669"/>
    <property type="project" value="InterPro"/>
</dbReference>
<feature type="domain" description="MutL C-terminal dimerisation" evidence="6">
    <location>
        <begin position="401"/>
        <end position="545"/>
    </location>
</feature>
<evidence type="ECO:0000313" key="8">
    <source>
        <dbReference type="EMBL" id="QDQ41285.1"/>
    </source>
</evidence>
<dbReference type="GO" id="GO:0005524">
    <property type="term" value="F:ATP binding"/>
    <property type="evidence" value="ECO:0007669"/>
    <property type="project" value="InterPro"/>
</dbReference>
<dbReference type="Proteomes" id="UP000315925">
    <property type="component" value="Chromosome"/>
</dbReference>
<dbReference type="NCBIfam" id="TIGR00585">
    <property type="entry name" value="mutl"/>
    <property type="match status" value="1"/>
</dbReference>
<dbReference type="InterPro" id="IPR002099">
    <property type="entry name" value="MutL/Mlh/PMS"/>
</dbReference>
<evidence type="ECO:0000256" key="3">
    <source>
        <dbReference type="ARBA" id="ARBA00022763"/>
    </source>
</evidence>
<dbReference type="InterPro" id="IPR020667">
    <property type="entry name" value="DNA_mismatch_repair_MutL"/>
</dbReference>
<dbReference type="InterPro" id="IPR014790">
    <property type="entry name" value="MutL_C"/>
</dbReference>
<evidence type="ECO:0000256" key="4">
    <source>
        <dbReference type="ARBA" id="ARBA00023204"/>
    </source>
</evidence>
<evidence type="ECO:0000256" key="5">
    <source>
        <dbReference type="HAMAP-Rule" id="MF_00149"/>
    </source>
</evidence>
<dbReference type="CDD" id="cd00782">
    <property type="entry name" value="MutL_Trans"/>
    <property type="match status" value="1"/>
</dbReference>
<dbReference type="SMART" id="SM00853">
    <property type="entry name" value="MutL_C"/>
    <property type="match status" value="1"/>
</dbReference>
<evidence type="ECO:0000256" key="2">
    <source>
        <dbReference type="ARBA" id="ARBA00021975"/>
    </source>
</evidence>
<feature type="domain" description="DNA mismatch repair protein S5" evidence="7">
    <location>
        <begin position="210"/>
        <end position="328"/>
    </location>
</feature>
<reference evidence="9" key="1">
    <citation type="submission" date="2019-03" db="EMBL/GenBank/DDBJ databases">
        <title>Complete genome of Methylacidiphilum kamchatkense Kam1.</title>
        <authorList>
            <person name="Kruse T."/>
            <person name="Murarilal Ratnadevi C."/>
            <person name="Erikstad H.-A."/>
            <person name="Birkeland N.-K."/>
        </authorList>
    </citation>
    <scope>NUCLEOTIDE SEQUENCE [LARGE SCALE GENOMIC DNA]</scope>
    <source>
        <strain evidence="9">kam1</strain>
    </source>
</reference>
<proteinExistence type="inferred from homology"/>
<gene>
    <name evidence="5" type="primary">mutL</name>
    <name evidence="8" type="ORF">kam1_24</name>
</gene>
<dbReference type="EMBL" id="CP037899">
    <property type="protein sequence ID" value="QDQ41285.1"/>
    <property type="molecule type" value="Genomic_DNA"/>
</dbReference>
<evidence type="ECO:0000256" key="1">
    <source>
        <dbReference type="ARBA" id="ARBA00006082"/>
    </source>
</evidence>
<dbReference type="Gene3D" id="3.30.1540.20">
    <property type="entry name" value="MutL, C-terminal domain, dimerisation subdomain"/>
    <property type="match status" value="1"/>
</dbReference>
<dbReference type="Pfam" id="PF13589">
    <property type="entry name" value="HATPase_c_3"/>
    <property type="match status" value="1"/>
</dbReference>
<dbReference type="Pfam" id="PF08676">
    <property type="entry name" value="MutL_C"/>
    <property type="match status" value="1"/>
</dbReference>
<dbReference type="InterPro" id="IPR014721">
    <property type="entry name" value="Ribsml_uS5_D2-typ_fold_subgr"/>
</dbReference>
<comment type="similarity">
    <text evidence="1 5">Belongs to the DNA mismatch repair MutL/HexB family.</text>
</comment>
<accession>A0A516TJ78</accession>
<dbReference type="AlphaFoldDB" id="A0A516TJ78"/>
<evidence type="ECO:0000259" key="6">
    <source>
        <dbReference type="SMART" id="SM00853"/>
    </source>
</evidence>
<sequence>MGRKIHILAEEVSNQIAAGEIIERPASVLKELIENSIDAGATQIDVETRSGGISWIKVKDDGCGMSREDAFLCLERHATSKIVSLSDFSRLTTYGFRGEAIPAIASVTKFSLATQEKGTSKGIVIEVHGGKIVQVNETGGLEGTTIAVSSLFFNVPARLKFLKSPRTELLHLQKQLIFSALSHPEIGIRYDHSPGGKGRWEKGEDFWKRIYSVFGETWAKELLWIEKEGEGFRIYGAISKPGVGRPSREDMFFFVNKRPVESKSFSLGVIDAYRNSLMKGLYPLCVLFAEVSPDEIDVNVHPTKKEVRFKREYAFRKFVSQVLLDGLKFQGISVPSSFCFEKKEQNLPTLLTTDSTPIGESCLSSVNESLSEEDLFTNHTSSLPKETHETKLPNNPFEYKIVGLFSSLYIAVEIKEGILLIDQHAAHERVLFEKMIEQFHASQKQAQKLLTPILITLSATEAEILSNSLNIFEDLGFEIRSLGISSFLLESVPSGIKRTDYEMFLREVLLELVELERHKKTARLYWQRDIALSVCKKAVKSGDLLTREEQEKLVRDLFFCKFPHTCPHGRPTWIKIGFKELEKQFGRTGVQGCEMKGKIL</sequence>
<keyword evidence="3 5" id="KW-0227">DNA damage</keyword>
<dbReference type="Gene3D" id="3.30.230.10">
    <property type="match status" value="1"/>
</dbReference>
<dbReference type="InterPro" id="IPR038973">
    <property type="entry name" value="MutL/Mlh/Pms-like"/>
</dbReference>
<dbReference type="Pfam" id="PF01119">
    <property type="entry name" value="DNA_mis_repair"/>
    <property type="match status" value="1"/>
</dbReference>
<dbReference type="HAMAP" id="MF_00149">
    <property type="entry name" value="DNA_mis_repair"/>
    <property type="match status" value="1"/>
</dbReference>
<dbReference type="PANTHER" id="PTHR10073">
    <property type="entry name" value="DNA MISMATCH REPAIR PROTEIN MLH, PMS, MUTL"/>
    <property type="match status" value="1"/>
</dbReference>
<dbReference type="InterPro" id="IPR020568">
    <property type="entry name" value="Ribosomal_Su5_D2-typ_SF"/>
</dbReference>
<dbReference type="Gene3D" id="3.30.1370.100">
    <property type="entry name" value="MutL, C-terminal domain, regulatory subdomain"/>
    <property type="match status" value="1"/>
</dbReference>
<dbReference type="InterPro" id="IPR042120">
    <property type="entry name" value="MutL_C_dimsub"/>
</dbReference>
<dbReference type="PANTHER" id="PTHR10073:SF12">
    <property type="entry name" value="DNA MISMATCH REPAIR PROTEIN MLH1"/>
    <property type="match status" value="1"/>
</dbReference>
<protein>
    <recommendedName>
        <fullName evidence="2 5">DNA mismatch repair protein MutL</fullName>
    </recommendedName>
</protein>
<comment type="function">
    <text evidence="5">This protein is involved in the repair of mismatches in DNA. It is required for dam-dependent methyl-directed DNA mismatch repair. May act as a 'molecular matchmaker', a protein that promotes the formation of a stable complex between two or more DNA-binding proteins in an ATP-dependent manner without itself being part of a final effector complex.</text>
</comment>
<dbReference type="SUPFAM" id="SSF118116">
    <property type="entry name" value="DNA mismatch repair protein MutL"/>
    <property type="match status" value="1"/>
</dbReference>
<dbReference type="GO" id="GO:0030983">
    <property type="term" value="F:mismatched DNA binding"/>
    <property type="evidence" value="ECO:0007669"/>
    <property type="project" value="InterPro"/>
</dbReference>
<dbReference type="GO" id="GO:0032300">
    <property type="term" value="C:mismatch repair complex"/>
    <property type="evidence" value="ECO:0007669"/>
    <property type="project" value="InterPro"/>
</dbReference>
<name>A0A516TJ78_9BACT</name>
<dbReference type="RefSeq" id="WP_143958134.1">
    <property type="nucleotide sequence ID" value="NZ_CP037899.1"/>
</dbReference>
<dbReference type="GO" id="GO:0140664">
    <property type="term" value="F:ATP-dependent DNA damage sensor activity"/>
    <property type="evidence" value="ECO:0007669"/>
    <property type="project" value="InterPro"/>
</dbReference>
<dbReference type="InterPro" id="IPR042121">
    <property type="entry name" value="MutL_C_regsub"/>
</dbReference>